<dbReference type="Gene3D" id="1.10.287.370">
    <property type="match status" value="1"/>
</dbReference>
<comment type="similarity">
    <text evidence="1">Belongs to the prefoldin subunit beta family.</text>
</comment>
<dbReference type="GO" id="GO:0005737">
    <property type="term" value="C:cytoplasm"/>
    <property type="evidence" value="ECO:0007669"/>
    <property type="project" value="TreeGrafter"/>
</dbReference>
<dbReference type="SUPFAM" id="SSF46579">
    <property type="entry name" value="Prefoldin"/>
    <property type="match status" value="1"/>
</dbReference>
<comment type="caution">
    <text evidence="3">The sequence shown here is derived from an EMBL/GenBank/DDBJ whole genome shotgun (WGS) entry which is preliminary data.</text>
</comment>
<dbReference type="AlphaFoldDB" id="A0A2P6MPQ5"/>
<dbReference type="GO" id="GO:0016272">
    <property type="term" value="C:prefoldin complex"/>
    <property type="evidence" value="ECO:0007669"/>
    <property type="project" value="InterPro"/>
</dbReference>
<dbReference type="GO" id="GO:0051087">
    <property type="term" value="F:protein-folding chaperone binding"/>
    <property type="evidence" value="ECO:0007669"/>
    <property type="project" value="TreeGrafter"/>
</dbReference>
<reference evidence="3 4" key="1">
    <citation type="journal article" date="2018" name="Genome Biol. Evol.">
        <title>Multiple Roots of Fruiting Body Formation in Amoebozoa.</title>
        <authorList>
            <person name="Hillmann F."/>
            <person name="Forbes G."/>
            <person name="Novohradska S."/>
            <person name="Ferling I."/>
            <person name="Riege K."/>
            <person name="Groth M."/>
            <person name="Westermann M."/>
            <person name="Marz M."/>
            <person name="Spaller T."/>
            <person name="Winckler T."/>
            <person name="Schaap P."/>
            <person name="Glockner G."/>
        </authorList>
    </citation>
    <scope>NUCLEOTIDE SEQUENCE [LARGE SCALE GENOMIC DNA]</scope>
    <source>
        <strain evidence="3 4">Jena</strain>
    </source>
</reference>
<dbReference type="Pfam" id="PF01920">
    <property type="entry name" value="Prefoldin_2"/>
    <property type="match status" value="1"/>
</dbReference>
<protein>
    <submittedName>
        <fullName evidence="3">Prefoldin subunit 6-like isoform 1</fullName>
    </submittedName>
</protein>
<dbReference type="GO" id="GO:0051082">
    <property type="term" value="F:unfolded protein binding"/>
    <property type="evidence" value="ECO:0007669"/>
    <property type="project" value="InterPro"/>
</dbReference>
<sequence length="123" mass="14220">MQAIQALQVRLEAELKEFRSLQKRELRDAKMKLLPFAEIGNYQNSRAQYLTQVNENDMVKKELELVEADGEIFKLIGPALIKQEKTEALSNVNKRLEFIKGELKKVDTTIGDLEKKSEDKKNK</sequence>
<dbReference type="STRING" id="1890364.A0A2P6MPQ5"/>
<keyword evidence="4" id="KW-1185">Reference proteome</keyword>
<dbReference type="EMBL" id="MDYQ01000573">
    <property type="protein sequence ID" value="PRP73689.1"/>
    <property type="molecule type" value="Genomic_DNA"/>
</dbReference>
<evidence type="ECO:0000313" key="3">
    <source>
        <dbReference type="EMBL" id="PRP73689.1"/>
    </source>
</evidence>
<dbReference type="InParanoid" id="A0A2P6MPQ5"/>
<evidence type="ECO:0000313" key="4">
    <source>
        <dbReference type="Proteomes" id="UP000241769"/>
    </source>
</evidence>
<dbReference type="CDD" id="cd23161">
    <property type="entry name" value="Prefoldin_6"/>
    <property type="match status" value="1"/>
</dbReference>
<dbReference type="FunCoup" id="A0A2P6MPQ5">
    <property type="interactions" value="545"/>
</dbReference>
<dbReference type="InterPro" id="IPR002777">
    <property type="entry name" value="PFD_beta-like"/>
</dbReference>
<accession>A0A2P6MPQ5</accession>
<evidence type="ECO:0000256" key="2">
    <source>
        <dbReference type="ARBA" id="ARBA00023186"/>
    </source>
</evidence>
<dbReference type="Proteomes" id="UP000241769">
    <property type="component" value="Unassembled WGS sequence"/>
</dbReference>
<dbReference type="PANTHER" id="PTHR21431">
    <property type="entry name" value="PREFOLDIN SUBUNIT 6"/>
    <property type="match status" value="1"/>
</dbReference>
<keyword evidence="2" id="KW-0143">Chaperone</keyword>
<evidence type="ECO:0000256" key="1">
    <source>
        <dbReference type="ARBA" id="ARBA00008045"/>
    </source>
</evidence>
<feature type="non-terminal residue" evidence="3">
    <location>
        <position position="123"/>
    </location>
</feature>
<gene>
    <name evidence="3" type="ORF">PROFUN_16667</name>
</gene>
<dbReference type="GO" id="GO:0051131">
    <property type="term" value="P:chaperone-mediated protein complex assembly"/>
    <property type="evidence" value="ECO:0007669"/>
    <property type="project" value="TreeGrafter"/>
</dbReference>
<dbReference type="PANTHER" id="PTHR21431:SF0">
    <property type="entry name" value="PREFOLDIN SUBUNIT 6"/>
    <property type="match status" value="1"/>
</dbReference>
<dbReference type="GO" id="GO:0006457">
    <property type="term" value="P:protein folding"/>
    <property type="evidence" value="ECO:0007669"/>
    <property type="project" value="InterPro"/>
</dbReference>
<dbReference type="OrthoDB" id="248120at2759"/>
<proteinExistence type="inferred from homology"/>
<name>A0A2P6MPQ5_9EUKA</name>
<dbReference type="InterPro" id="IPR009053">
    <property type="entry name" value="Prefoldin"/>
</dbReference>
<organism evidence="3 4">
    <name type="scientific">Planoprotostelium fungivorum</name>
    <dbReference type="NCBI Taxonomy" id="1890364"/>
    <lineage>
        <taxon>Eukaryota</taxon>
        <taxon>Amoebozoa</taxon>
        <taxon>Evosea</taxon>
        <taxon>Variosea</taxon>
        <taxon>Cavosteliida</taxon>
        <taxon>Cavosteliaceae</taxon>
        <taxon>Planoprotostelium</taxon>
    </lineage>
</organism>